<evidence type="ECO:0000256" key="1">
    <source>
        <dbReference type="ARBA" id="ARBA00004613"/>
    </source>
</evidence>
<proteinExistence type="predicted"/>
<accession>A0A563W3F4</accession>
<dbReference type="RefSeq" id="WP_144867346.1">
    <property type="nucleotide sequence ID" value="NZ_LR213828.1"/>
</dbReference>
<dbReference type="InterPro" id="IPR011049">
    <property type="entry name" value="Serralysin-like_metalloprot_C"/>
</dbReference>
<dbReference type="OrthoDB" id="416366at2"/>
<reference evidence="3 4" key="1">
    <citation type="submission" date="2019-01" db="EMBL/GenBank/DDBJ databases">
        <authorList>
            <person name="Brito A."/>
        </authorList>
    </citation>
    <scope>NUCLEOTIDE SEQUENCE [LARGE SCALE GENOMIC DNA]</scope>
    <source>
        <strain evidence="3">1</strain>
    </source>
</reference>
<evidence type="ECO:0000313" key="3">
    <source>
        <dbReference type="EMBL" id="VEP18083.1"/>
    </source>
</evidence>
<gene>
    <name evidence="3" type="ORF">H1P_690003</name>
</gene>
<dbReference type="Proteomes" id="UP000320055">
    <property type="component" value="Unassembled WGS sequence"/>
</dbReference>
<dbReference type="Pfam" id="PF00353">
    <property type="entry name" value="HemolysinCabind"/>
    <property type="match status" value="4"/>
</dbReference>
<sequence>MENKNVVVNRDARLIVGDEDNNNLIGTTENDILEGLEGNDTLNGNAGNDYLDGGSGNNTLYGGTEDDTLVNRFGYVDGNLGNDILTADYSDYEVAINNIESSSQIKRGDNNDSLIYYYNIENYQIIGTAFNDSLQGNGNDSLDGGEGIDRLNLDLSTETEAILVDLTTTDNQVIFENTEVKNFETIRTIYVGSNNDSVKLGLTAATSSGYVDGLSGNDTLTLDYFDYESAIQNINSSSRIERIDNDVDLIYYYNIEHYQITGTEFNDSLRGSINNDTLVGGSGDDDLRGNGNDNLDGGEGVDRLSLDFSTETVPISIDLTTTDNQVIFENTEVKNFETIGTIYVGSNSDIITLGLPASTSGGYVDGLYGNDTLTLDYFDYESAIQNINSSSRIERIDNDVDLIYYYNIEHYQITGTEFNDSLRGSSNSDTLVGGSGKDSIQGHSGEDIITGVNPNLESAGLGEIDTLVGGANSDYFLLGDIHQTFYDDGESRSRGLEDYALIKDFDVTEDIIEISGSKTNYRLGFSPIRDITGTAIYRVGNIDETDELIAILEDVIGLNINSDAFSSIVDSTKNDLTGDGEGEVEIVTEDEVEIVTEDEDTNEKGNVRQLDAYQISRLSVGLDIDTDDFLKFETIVSADMNQDGVISALDAYLAYSIPVQD</sequence>
<evidence type="ECO:0000256" key="2">
    <source>
        <dbReference type="ARBA" id="ARBA00022525"/>
    </source>
</evidence>
<protein>
    <submittedName>
        <fullName evidence="3">Uncharacterized protein</fullName>
    </submittedName>
</protein>
<evidence type="ECO:0000313" key="4">
    <source>
        <dbReference type="Proteomes" id="UP000320055"/>
    </source>
</evidence>
<keyword evidence="2" id="KW-0964">Secreted</keyword>
<dbReference type="AlphaFoldDB" id="A0A563W3F4"/>
<dbReference type="PANTHER" id="PTHR38340:SF1">
    <property type="entry name" value="S-LAYER PROTEIN"/>
    <property type="match status" value="1"/>
</dbReference>
<dbReference type="PRINTS" id="PR00313">
    <property type="entry name" value="CABNDNGRPT"/>
</dbReference>
<dbReference type="EMBL" id="CAACVJ010000656">
    <property type="protein sequence ID" value="VEP18083.1"/>
    <property type="molecule type" value="Genomic_DNA"/>
</dbReference>
<dbReference type="InterPro" id="IPR001343">
    <property type="entry name" value="Hemolysn_Ca-bd"/>
</dbReference>
<dbReference type="SUPFAM" id="SSF51120">
    <property type="entry name" value="beta-Roll"/>
    <property type="match status" value="3"/>
</dbReference>
<name>A0A563W3F4_9CYAN</name>
<dbReference type="GO" id="GO:0005576">
    <property type="term" value="C:extracellular region"/>
    <property type="evidence" value="ECO:0007669"/>
    <property type="project" value="UniProtKB-SubCell"/>
</dbReference>
<dbReference type="GO" id="GO:0005509">
    <property type="term" value="F:calcium ion binding"/>
    <property type="evidence" value="ECO:0007669"/>
    <property type="project" value="InterPro"/>
</dbReference>
<comment type="subcellular location">
    <subcellularLocation>
        <location evidence="1">Secreted</location>
    </subcellularLocation>
</comment>
<dbReference type="InterPro" id="IPR050557">
    <property type="entry name" value="RTX_toxin/Mannuronan_C5-epim"/>
</dbReference>
<dbReference type="PANTHER" id="PTHR38340">
    <property type="entry name" value="S-LAYER PROTEIN"/>
    <property type="match status" value="1"/>
</dbReference>
<keyword evidence="4" id="KW-1185">Reference proteome</keyword>
<dbReference type="Gene3D" id="2.150.10.10">
    <property type="entry name" value="Serralysin-like metalloprotease, C-terminal"/>
    <property type="match status" value="3"/>
</dbReference>
<organism evidence="3 4">
    <name type="scientific">Hyella patelloides LEGE 07179</name>
    <dbReference type="NCBI Taxonomy" id="945734"/>
    <lineage>
        <taxon>Bacteria</taxon>
        <taxon>Bacillati</taxon>
        <taxon>Cyanobacteriota</taxon>
        <taxon>Cyanophyceae</taxon>
        <taxon>Pleurocapsales</taxon>
        <taxon>Hyellaceae</taxon>
        <taxon>Hyella</taxon>
    </lineage>
</organism>